<gene>
    <name evidence="2" type="ORF">A3A96_03330</name>
</gene>
<keyword evidence="1" id="KW-0472">Membrane</keyword>
<feature type="transmembrane region" description="Helical" evidence="1">
    <location>
        <begin position="123"/>
        <end position="144"/>
    </location>
</feature>
<evidence type="ECO:0000313" key="3">
    <source>
        <dbReference type="Proteomes" id="UP000177707"/>
    </source>
</evidence>
<reference evidence="2 3" key="1">
    <citation type="journal article" date="2016" name="Nat. Commun.">
        <title>Thousands of microbial genomes shed light on interconnected biogeochemical processes in an aquifer system.</title>
        <authorList>
            <person name="Anantharaman K."/>
            <person name="Brown C.T."/>
            <person name="Hug L.A."/>
            <person name="Sharon I."/>
            <person name="Castelle C.J."/>
            <person name="Probst A.J."/>
            <person name="Thomas B.C."/>
            <person name="Singh A."/>
            <person name="Wilkins M.J."/>
            <person name="Karaoz U."/>
            <person name="Brodie E.L."/>
            <person name="Williams K.H."/>
            <person name="Hubbard S.S."/>
            <person name="Banfield J.F."/>
        </authorList>
    </citation>
    <scope>NUCLEOTIDE SEQUENCE [LARGE SCALE GENOMIC DNA]</scope>
</reference>
<dbReference type="STRING" id="1802758.A3A96_03330"/>
<comment type="caution">
    <text evidence="2">The sequence shown here is derived from an EMBL/GenBank/DDBJ whole genome shotgun (WGS) entry which is preliminary data.</text>
</comment>
<dbReference type="Proteomes" id="UP000177707">
    <property type="component" value="Unassembled WGS sequence"/>
</dbReference>
<evidence type="ECO:0000256" key="1">
    <source>
        <dbReference type="SAM" id="Phobius"/>
    </source>
</evidence>
<accession>A0A1G2TWJ3</accession>
<protein>
    <submittedName>
        <fullName evidence="2">Uncharacterized protein</fullName>
    </submittedName>
</protein>
<sequence>MSESALALLERMAPPAKEITASSFWVDLPEKAEGLLGYQELSSQKSTLNFRKTLHELGVAPFSVESVEKYKELRVKMSKRLLPDSFIATIYGLSAITFLLSAGPAILGWPFGWFSSSATIGHYFVWTCIVSVVACFALMVYGITRSDVWLGRWRATPLKGYSQPVPEFALLTAIKVKERFSGPEVEMFVHEFVRVENEKVVLDPFLVARHQNKDYFIAVWDESRFEAEQKV</sequence>
<feature type="transmembrane region" description="Helical" evidence="1">
    <location>
        <begin position="86"/>
        <end position="111"/>
    </location>
</feature>
<name>A0A1G2TWJ3_9BACT</name>
<proteinExistence type="predicted"/>
<keyword evidence="1" id="KW-1133">Transmembrane helix</keyword>
<dbReference type="AlphaFoldDB" id="A0A1G2TWJ3"/>
<dbReference type="EMBL" id="MHWB01000011">
    <property type="protein sequence ID" value="OHB01667.1"/>
    <property type="molecule type" value="Genomic_DNA"/>
</dbReference>
<organism evidence="2 3">
    <name type="scientific">Candidatus Zambryskibacteria bacterium RIFCSPLOWO2_01_FULL_39_39</name>
    <dbReference type="NCBI Taxonomy" id="1802758"/>
    <lineage>
        <taxon>Bacteria</taxon>
        <taxon>Candidatus Zambryskiibacteriota</taxon>
    </lineage>
</organism>
<keyword evidence="1" id="KW-0812">Transmembrane</keyword>
<evidence type="ECO:0000313" key="2">
    <source>
        <dbReference type="EMBL" id="OHB01667.1"/>
    </source>
</evidence>